<dbReference type="EMBL" id="BMKC01000004">
    <property type="protein sequence ID" value="GGA87982.1"/>
    <property type="molecule type" value="Genomic_DNA"/>
</dbReference>
<name>A0ABQ1HS82_9GAMM</name>
<feature type="domain" description="Calx-beta" evidence="4">
    <location>
        <begin position="537"/>
        <end position="611"/>
    </location>
</feature>
<dbReference type="Gene3D" id="2.60.40.2030">
    <property type="match status" value="3"/>
</dbReference>
<evidence type="ECO:0000313" key="5">
    <source>
        <dbReference type="EMBL" id="GGA87982.1"/>
    </source>
</evidence>
<dbReference type="Gene3D" id="2.60.120.380">
    <property type="match status" value="1"/>
</dbReference>
<keyword evidence="6" id="KW-1185">Reference proteome</keyword>
<dbReference type="Proteomes" id="UP000623419">
    <property type="component" value="Unassembled WGS sequence"/>
</dbReference>
<dbReference type="InterPro" id="IPR026919">
    <property type="entry name" value="ADGRV1"/>
</dbReference>
<dbReference type="Pfam" id="PF03160">
    <property type="entry name" value="Calx-beta"/>
    <property type="match status" value="3"/>
</dbReference>
<evidence type="ECO:0000256" key="1">
    <source>
        <dbReference type="ARBA" id="ARBA00022729"/>
    </source>
</evidence>
<keyword evidence="2" id="KW-0677">Repeat</keyword>
<dbReference type="PANTHER" id="PTHR46682:SF1">
    <property type="entry name" value="ADHESION G-PROTEIN COUPLED RECEPTOR V1"/>
    <property type="match status" value="1"/>
</dbReference>
<evidence type="ECO:0000256" key="3">
    <source>
        <dbReference type="ARBA" id="ARBA00022837"/>
    </source>
</evidence>
<keyword evidence="1" id="KW-0732">Signal</keyword>
<dbReference type="Pfam" id="PF17963">
    <property type="entry name" value="Big_9"/>
    <property type="match status" value="1"/>
</dbReference>
<evidence type="ECO:0000259" key="4">
    <source>
        <dbReference type="Pfam" id="PF03160"/>
    </source>
</evidence>
<dbReference type="InterPro" id="IPR003644">
    <property type="entry name" value="Calx_beta"/>
</dbReference>
<dbReference type="InterPro" id="IPR038081">
    <property type="entry name" value="CalX-like_sf"/>
</dbReference>
<protein>
    <recommendedName>
        <fullName evidence="4">Calx-beta domain-containing protein</fullName>
    </recommendedName>
</protein>
<dbReference type="Gene3D" id="3.40.390.10">
    <property type="entry name" value="Collagenase (Catalytic Domain)"/>
    <property type="match status" value="1"/>
</dbReference>
<dbReference type="PANTHER" id="PTHR46682">
    <property type="entry name" value="ADHESION G-PROTEIN COUPLED RECEPTOR V1"/>
    <property type="match status" value="1"/>
</dbReference>
<feature type="domain" description="Calx-beta" evidence="4">
    <location>
        <begin position="402"/>
        <end position="474"/>
    </location>
</feature>
<keyword evidence="3" id="KW-0106">Calcium</keyword>
<gene>
    <name evidence="5" type="ORF">GCM10011521_28020</name>
</gene>
<dbReference type="InterPro" id="IPR024079">
    <property type="entry name" value="MetalloPept_cat_dom_sf"/>
</dbReference>
<reference evidence="6" key="1">
    <citation type="journal article" date="2019" name="Int. J. Syst. Evol. Microbiol.">
        <title>The Global Catalogue of Microorganisms (GCM) 10K type strain sequencing project: providing services to taxonomists for standard genome sequencing and annotation.</title>
        <authorList>
            <consortium name="The Broad Institute Genomics Platform"/>
            <consortium name="The Broad Institute Genome Sequencing Center for Infectious Disease"/>
            <person name="Wu L."/>
            <person name="Ma J."/>
        </authorList>
    </citation>
    <scope>NUCLEOTIDE SEQUENCE [LARGE SCALE GENOMIC DNA]</scope>
    <source>
        <strain evidence="6">CGMCC 1.15905</strain>
    </source>
</reference>
<dbReference type="Pfam" id="PF13583">
    <property type="entry name" value="Reprolysin_4"/>
    <property type="match status" value="1"/>
</dbReference>
<organism evidence="5 6">
    <name type="scientific">Arenimonas soli</name>
    <dbReference type="NCBI Taxonomy" id="2269504"/>
    <lineage>
        <taxon>Bacteria</taxon>
        <taxon>Pseudomonadati</taxon>
        <taxon>Pseudomonadota</taxon>
        <taxon>Gammaproteobacteria</taxon>
        <taxon>Lysobacterales</taxon>
        <taxon>Lysobacteraceae</taxon>
        <taxon>Arenimonas</taxon>
    </lineage>
</organism>
<feature type="domain" description="Calx-beta" evidence="4">
    <location>
        <begin position="639"/>
        <end position="710"/>
    </location>
</feature>
<comment type="caution">
    <text evidence="5">The sequence shown here is derived from an EMBL/GenBank/DDBJ whole genome shotgun (WGS) entry which is preliminary data.</text>
</comment>
<dbReference type="SUPFAM" id="SSF141072">
    <property type="entry name" value="CalX-like"/>
    <property type="match status" value="3"/>
</dbReference>
<sequence>MEVVEGERLHPVQVDFPSLKAGARTGRLLLPGVTGSPVIADRAQVRTREDGLQVWTARVATARGEGTALLVIGDDLVHGRIPQADGSQLRLQTRQGLAWLVEGPAPRREHSPDFRLPPPPGADDVALRKQQDAMTSTGTPLVDVGVLYTPALLQSWGSADAVRARIAFLEEATNQAYADSQAELRIRVVAAQLVDYVARNDNGQALVDMSTESDLPVRAAVHRLREQHGADLVAMLRDYDPGIQTNCGIAWMGGFSGSAFRLEYSYSVSVDLGIGGGDCGDYVFAHELGHNMGAHHDIETSQGAHGVYPYSRGYRRMLETGEGFYTIMAYPLASATELGRFSNPRQNSCFGSPCGDAAEADNARGFGQVGPALAALVPSMAASGPAVSIGDVEVLEGDSGTVVARFPISLSQAAGSPVSIELATSHGSAREHDYTFRAGTVVLAPGQVSAHFDVSVSGDVQGEVDEVFSLDVVSVSGARVGKGQGLATIINDDPLPRLAVANVFLAEGDAGLVPATFTASLDQVATSPVTFDVRTFDYGNHPGNAVAGLDYLAVDRRGLRIEPGQDRLHFSVSVVGDTVPEGDEVFYLSVGNVQGAVLADNQALARIRDDDGGVVLPEISIHDASIAEGDDGQRSLDFMVSLSTAAPAPLVFGVITHDGTAQAGSDYIRLHQTGRQIPRGQAAALVSVHVRGDTLPEADETFRVELVNVSGARAGDLVAEGRIVNDDGSMPAPPMIARDDRFVVLENADPAELDVLANDALTRERLAGGQLQVVDGPVRGSASIDTCGTPNTAGDDLVRYMPAPDSTGEDVFVYRACEPGGRCTEALVNIQVQPAPDIHVSTQDGSGFRDVPFEGLRALPGAMFSTTALVAPMSGDAVLSPDPTPEYPWDLNGAGTRTWVFPMGEAFVRTRVLADAHALGGGDVDLYLGLDANRDGRADPSELHCTSATGAGTETCELWAQDGQRLDVWVMAHLRDTTTRSVEVQAYAITAADDWDSTVELRATGPGRLPAGTAFPLRLAWQVPGLPSGARRAALLKLRAGPGAEVGLVPVRLHRTAFTPAPRSLAWTDPDAGPRPLSTAVGLEQTLEAGASHDRFFIDVPAGATRLTIRLGSELPADLHLARADAPSSPEIAAAPPVSSAQASLLGRIGSNDLVIEGNALTPGRWYATVVNRGQASQTVTLATRIEASTPAALPGSYFNPDRSGHGLFLYPAGNQWAGLWYTYLQDRTPTWYYLQGEAPGESGIWLAGLHRAAWNGSSRRLTRVGQVSVTPMGADALQFTYELDGETGSELLTALGRGCPSLAGQPLDASSHWFDPARAGTGYSVQLFPDYEFFAAFVYDGQGVPRFLTSEAPTFLGADATMALEQLTGFCPLCTRGGAPTRADIGTLRRRFDAGGLVQMELDAIYTGGVPGAWTGDDAVQPLGGPGTTQGCAVP</sequence>
<accession>A0ABQ1HS82</accession>
<dbReference type="SUPFAM" id="SSF55486">
    <property type="entry name" value="Metalloproteases ('zincins'), catalytic domain"/>
    <property type="match status" value="1"/>
</dbReference>
<dbReference type="RefSeq" id="WP_188665772.1">
    <property type="nucleotide sequence ID" value="NZ_BMKC01000004.1"/>
</dbReference>
<evidence type="ECO:0000313" key="6">
    <source>
        <dbReference type="Proteomes" id="UP000623419"/>
    </source>
</evidence>
<proteinExistence type="predicted"/>
<evidence type="ECO:0000256" key="2">
    <source>
        <dbReference type="ARBA" id="ARBA00022737"/>
    </source>
</evidence>